<reference evidence="2" key="1">
    <citation type="journal article" date="2004" name="J. Parasitol.">
        <title>The mitochondrial genome of Biomphalaria glabrata (Gastropoda: Basommatophora), intermediate host of Schistosoma mansoni.</title>
        <authorList>
            <person name="DeJong R.J."/>
            <person name="Emery A.M."/>
            <person name="Adema C.M."/>
        </authorList>
    </citation>
    <scope>NUCLEOTIDE SEQUENCE</scope>
    <source>
        <strain evidence="2">BB02</strain>
    </source>
</reference>
<feature type="compositionally biased region" description="Low complexity" evidence="1">
    <location>
        <begin position="962"/>
        <end position="988"/>
    </location>
</feature>
<feature type="compositionally biased region" description="Basic and acidic residues" evidence="1">
    <location>
        <begin position="1175"/>
        <end position="1186"/>
    </location>
</feature>
<dbReference type="KEGG" id="bgt:106074109"/>
<feature type="compositionally biased region" description="Polar residues" evidence="1">
    <location>
        <begin position="444"/>
        <end position="458"/>
    </location>
</feature>
<organism evidence="3 4">
    <name type="scientific">Biomphalaria glabrata</name>
    <name type="common">Bloodfluke planorb</name>
    <name type="synonym">Freshwater snail</name>
    <dbReference type="NCBI Taxonomy" id="6526"/>
    <lineage>
        <taxon>Eukaryota</taxon>
        <taxon>Metazoa</taxon>
        <taxon>Spiralia</taxon>
        <taxon>Lophotrochozoa</taxon>
        <taxon>Mollusca</taxon>
        <taxon>Gastropoda</taxon>
        <taxon>Heterobranchia</taxon>
        <taxon>Euthyneura</taxon>
        <taxon>Panpulmonata</taxon>
        <taxon>Hygrophila</taxon>
        <taxon>Lymnaeoidea</taxon>
        <taxon>Planorbidae</taxon>
        <taxon>Biomphalaria</taxon>
    </lineage>
</organism>
<dbReference type="VEuPathDB" id="VectorBase:BGLB018443"/>
<feature type="region of interest" description="Disordered" evidence="1">
    <location>
        <begin position="1379"/>
        <end position="1428"/>
    </location>
</feature>
<accession>A0A2C9KEU2</accession>
<feature type="region of interest" description="Disordered" evidence="1">
    <location>
        <begin position="437"/>
        <end position="473"/>
    </location>
</feature>
<sequence length="1846" mass="204035">MDPSKDGARHGTGVGVEMTMSLSGPPGFTRHTTVSSDNIPHYMSRQHQQKAIPGIHDPRSSAMNPRAIPVDSRSGGHGGTLGMGHDARITMDVQQQHQVRDIPRTQLDTRAMEPMMTKNAPPRLVAEVPQHHQIPLQHPGHRADSRSFPDPRTMMTQDKRGLNPDSRSSRETVLMGDHRSGQLSMSSTPSRAGRPQQGSMPPLTMNESLRGAYDSMEPGMTSYGSLSSVPGGPLMSPHGTVAGKQVVGSQNITGPQMAMPYSGQKQSRMSDSMVPSGQTLHHAPEHSLYLSGKTSSRTYTGNHQKLLPPGHYMTDMSKGPIDVKSSMGLNPSDQLSPQHRDLLRDRGAVSELREREVRYSSVPSPMSRNIQKSSLELPSNHMKLQVDSSEVRRQEEHLRKASSYSGPPQSIYKLQGAEPHASLSKAITYPLGVDVSHRGGQAPPSLTSHMSPHPSNVQPIGHSSYPSPQSLSERGIPYPMEQMSQPRLQKSVIRQSMSSEEVVWREGGYPPEPPKQSRPVYHIEDIGQTSKNVPLHISDHESSHPTLRDVGLPRMQGSISTGQPRIMYEPPKSSNYPDQRVQPSDRYTSSQRDYPSPRPTSIGRSSQMQQANLVLPQEERPVHNQQEKTVSALDLTKLPQGSSKPGDSPLDLTVKTKKRPADDIDNAEYDRMVSAAKRMKPDVNSAVTGLINQKASVNSVDMTHNTIWISSPSPRGPESYEPLASPSSYTAHASPLSTVQRQNKYGYSVDGRISADSRMTVDGRMSADARTCVDGRSSVESRSSTDGRTQSSPHVHGKFPMVPPQHGKIGSSAMVSDMVKHAAGNPPMLPLTTQLEKMKEDHRKQKMGSESIQNPYADPKRLYKDSLSPRSIEMVPGNANEVIVVRHPQQHYDVSPQQQHQHALQQHSYKQQQQQLHRQQSMDVHNQQLHQQQRQKPNEVHEIIELGMKDSSDPLQASRSFARSFSQSMLQQHQQQQQHQMYLQQRQSSLKEQMMPMQSYPNAQHVQYSKEQMIQQQVFSKQQPQSSMSVQHYQNSLYPMKQTDSGYYQKQSQPTKHTDTKSYKQTTTSSQNTLVGTQKWATQPKETIKSGYLQQTSSSGNYQSMKGMSSKSLINNHGAENMDNSKFNYTKTERPLKSDMLKATFPAAAGPLPVGGVREESRRALRRVSYPSTEPGKHSEGARKESTSSLPDKPAKNDIEVSISPQSKTELVSPERSLPSGNTDKNDDVLVEEKSSSRDTPLSHQKKSPNSVVSLDQSAPTPPGQFAIPLSVTIPQSTSPMITTSPSPAASTTPKSVGTNKACWSKKHMILNAVNKDESLKRIISNTARKHEAGGISAECKSRIMASSTCSPIPTSPKMPILSPHEDEGEVAIEEMGVRAQTNNDDPPTLAPIRRGQGKSSAPRVSNSSSSSFSQAGTSTGNSSTDNQLVKDAYKNNNNSHEIANNNSANAAVMDVPAGEMPVNAMVVRRCSIGATQPEHQQQSLSPASDDSQKSSSGNVTFPRAEVIRRKYYVGSNWGHMKNIPIANVAPFVHSRVEDEKSKQQKIEELVQLHPQGAAVSAPTYLVQSQDLTPDVKEDGPRIVPEDLNLKSLTDDPDKEVSQLLATSSKKEISTKKKKLTKLRVSSPTKMKDLEIISPSLEYTVLKTAEIDDLKSREKLGHSVLAKKSLENRMKYKHKIVREKNRIMKPKKLVKKRIQYVYDDDENEEHDDLFIEDDDEGDQDFDDEGAGDKNGKKTSKADAEAKIRDREERALRREQLRDQSEESTGRHSLTSSGHQTSKSKGKTISSGSKLKAKTKSLGKSKSVAGSTKNAARISRRRVSSTNQRAQELKHNAIVQRRNTGRS</sequence>
<feature type="compositionally biased region" description="Low complexity" evidence="1">
    <location>
        <begin position="1273"/>
        <end position="1296"/>
    </location>
</feature>
<feature type="region of interest" description="Disordered" evidence="1">
    <location>
        <begin position="1045"/>
        <end position="1070"/>
    </location>
</feature>
<feature type="compositionally biased region" description="Polar residues" evidence="1">
    <location>
        <begin position="181"/>
        <end position="190"/>
    </location>
</feature>
<feature type="compositionally biased region" description="Polar residues" evidence="1">
    <location>
        <begin position="602"/>
        <end position="612"/>
    </location>
</feature>
<feature type="region of interest" description="Disordered" evidence="1">
    <location>
        <begin position="759"/>
        <end position="803"/>
    </location>
</feature>
<feature type="compositionally biased region" description="Basic and acidic residues" evidence="1">
    <location>
        <begin position="1730"/>
        <end position="1769"/>
    </location>
</feature>
<evidence type="ECO:0000313" key="2">
    <source>
        <dbReference type="EnsemblMetazoa" id="BGLB018443-PC"/>
    </source>
</evidence>
<feature type="compositionally biased region" description="Polar residues" evidence="1">
    <location>
        <begin position="1045"/>
        <end position="1055"/>
    </location>
</feature>
<feature type="compositionally biased region" description="Low complexity" evidence="1">
    <location>
        <begin position="1780"/>
        <end position="1793"/>
    </location>
</feature>
<feature type="compositionally biased region" description="Low complexity" evidence="1">
    <location>
        <begin position="1484"/>
        <end position="1497"/>
    </location>
</feature>
<feature type="region of interest" description="Disordered" evidence="1">
    <location>
        <begin position="1147"/>
        <end position="1299"/>
    </location>
</feature>
<feature type="compositionally biased region" description="Acidic residues" evidence="1">
    <location>
        <begin position="1716"/>
        <end position="1729"/>
    </location>
</feature>
<dbReference type="VEuPathDB" id="VectorBase:BGLAX_037714"/>
<feature type="region of interest" description="Disordered" evidence="1">
    <location>
        <begin position="1476"/>
        <end position="1501"/>
    </location>
</feature>
<feature type="compositionally biased region" description="Basic and acidic residues" evidence="1">
    <location>
        <begin position="157"/>
        <end position="180"/>
    </location>
</feature>
<feature type="region of interest" description="Disordered" evidence="1">
    <location>
        <begin position="1716"/>
        <end position="1846"/>
    </location>
</feature>
<feature type="region of interest" description="Disordered" evidence="1">
    <location>
        <begin position="838"/>
        <end position="863"/>
    </location>
</feature>
<feature type="compositionally biased region" description="Basic and acidic residues" evidence="1">
    <location>
        <begin position="617"/>
        <end position="626"/>
    </location>
</feature>
<dbReference type="EnsemblMetazoa" id="BGLB018443-RD">
    <property type="protein sequence ID" value="BGLB018443-PD"/>
    <property type="gene ID" value="BGLB018443"/>
</dbReference>
<feature type="compositionally biased region" description="Low complexity" evidence="1">
    <location>
        <begin position="897"/>
        <end position="919"/>
    </location>
</feature>
<evidence type="ECO:0000313" key="4">
    <source>
        <dbReference type="Proteomes" id="UP000076420"/>
    </source>
</evidence>
<feature type="compositionally biased region" description="Polar residues" evidence="1">
    <location>
        <begin position="725"/>
        <end position="737"/>
    </location>
</feature>
<reference evidence="2" key="2">
    <citation type="submission" date="2013-03" db="EMBL/GenBank/DDBJ databases">
        <title>Sequence assembly of the Biomphalaria glabrata genome version 4.3.</title>
        <authorList>
            <person name="Warren W."/>
            <person name="Wilson R.K."/>
            <person name="Hillier L.W."/>
            <person name="Minx P."/>
        </authorList>
    </citation>
    <scope>NUCLEOTIDE SEQUENCE</scope>
    <source>
        <strain evidence="2">BB02</strain>
    </source>
</reference>
<feature type="compositionally biased region" description="Polar residues" evidence="1">
    <location>
        <begin position="1238"/>
        <end position="1259"/>
    </location>
</feature>
<feature type="region of interest" description="Disordered" evidence="1">
    <location>
        <begin position="536"/>
        <end position="655"/>
    </location>
</feature>
<protein>
    <submittedName>
        <fullName evidence="3">Uncharacterized protein</fullName>
    </submittedName>
</protein>
<proteinExistence type="predicted"/>
<dbReference type="EnsemblMetazoa" id="BGLB018443-RA">
    <property type="protein sequence ID" value="BGLB018443-PA"/>
    <property type="gene ID" value="BGLB018443"/>
</dbReference>
<name>A0A2C9KEU2_BIOGL</name>
<dbReference type="STRING" id="6526.A0A2C9KEU2"/>
<feature type="compositionally biased region" description="Polar residues" evidence="1">
    <location>
        <begin position="1770"/>
        <end position="1779"/>
    </location>
</feature>
<dbReference type="EnsemblMetazoa" id="BGLB018443-RE">
    <property type="protein sequence ID" value="BGLB018443-PE"/>
    <property type="gene ID" value="BGLB018443"/>
</dbReference>
<feature type="region of interest" description="Disordered" evidence="1">
    <location>
        <begin position="962"/>
        <end position="992"/>
    </location>
</feature>
<feature type="compositionally biased region" description="Low complexity" evidence="1">
    <location>
        <begin position="1400"/>
        <end position="1419"/>
    </location>
</feature>
<reference evidence="3" key="3">
    <citation type="submission" date="2020-05" db="UniProtKB">
        <authorList>
            <consortium name="EnsemblMetazoa"/>
        </authorList>
    </citation>
    <scope>IDENTIFICATION</scope>
    <source>
        <strain evidence="3">BB02</strain>
    </source>
</reference>
<feature type="compositionally biased region" description="Basic and acidic residues" evidence="1">
    <location>
        <begin position="537"/>
        <end position="547"/>
    </location>
</feature>
<dbReference type="EnsemblMetazoa" id="BGLB018443-RB">
    <property type="protein sequence ID" value="BGLB018443-PB"/>
    <property type="gene ID" value="BGLB018443"/>
</dbReference>
<feature type="compositionally biased region" description="Polar residues" evidence="1">
    <location>
        <begin position="572"/>
        <end position="593"/>
    </location>
</feature>
<evidence type="ECO:0000256" key="1">
    <source>
        <dbReference type="SAM" id="MobiDB-lite"/>
    </source>
</evidence>
<feature type="compositionally biased region" description="Basic and acidic residues" evidence="1">
    <location>
        <begin position="759"/>
        <end position="785"/>
    </location>
</feature>
<evidence type="ECO:0000313" key="3">
    <source>
        <dbReference type="EnsemblMetazoa" id="BGLB018443-PD"/>
    </source>
</evidence>
<feature type="compositionally biased region" description="Basic and acidic residues" evidence="1">
    <location>
        <begin position="1224"/>
        <end position="1237"/>
    </location>
</feature>
<feature type="compositionally biased region" description="Polar residues" evidence="1">
    <location>
        <begin position="263"/>
        <end position="279"/>
    </location>
</feature>
<feature type="compositionally biased region" description="Polar residues" evidence="1">
    <location>
        <begin position="1803"/>
        <end position="1813"/>
    </location>
</feature>
<feature type="region of interest" description="Disordered" evidence="1">
    <location>
        <begin position="132"/>
        <end position="203"/>
    </location>
</feature>
<dbReference type="EnsemblMetazoa" id="BGLB018443-RC">
    <property type="protein sequence ID" value="BGLB018443-PC"/>
    <property type="gene ID" value="BGLB018443"/>
</dbReference>
<gene>
    <name evidence="3" type="primary">106074109</name>
</gene>
<dbReference type="OrthoDB" id="3666223at2759"/>
<feature type="region of interest" description="Disordered" evidence="1">
    <location>
        <begin position="893"/>
        <end position="924"/>
    </location>
</feature>
<feature type="region of interest" description="Disordered" evidence="1">
    <location>
        <begin position="260"/>
        <end position="286"/>
    </location>
</feature>
<dbReference type="Proteomes" id="UP000076420">
    <property type="component" value="Unassembled WGS sequence"/>
</dbReference>
<feature type="region of interest" description="Disordered" evidence="1">
    <location>
        <begin position="710"/>
        <end position="737"/>
    </location>
</feature>